<sequence length="61" mass="6650">MHTIGVAGTQMLVTFGGESVYTDISGEKAVSVLLEVLEQEEDILEPEGIWKDSLTQLINLT</sequence>
<dbReference type="OrthoDB" id="10029313at2759"/>
<dbReference type="EMBL" id="CAAALY010262566">
    <property type="protein sequence ID" value="VEL39795.1"/>
    <property type="molecule type" value="Genomic_DNA"/>
</dbReference>
<gene>
    <name evidence="1" type="ORF">PXEA_LOCUS33235</name>
</gene>
<reference evidence="1" key="1">
    <citation type="submission" date="2018-11" db="EMBL/GenBank/DDBJ databases">
        <authorList>
            <consortium name="Pathogen Informatics"/>
        </authorList>
    </citation>
    <scope>NUCLEOTIDE SEQUENCE</scope>
</reference>
<organism evidence="1 2">
    <name type="scientific">Protopolystoma xenopodis</name>
    <dbReference type="NCBI Taxonomy" id="117903"/>
    <lineage>
        <taxon>Eukaryota</taxon>
        <taxon>Metazoa</taxon>
        <taxon>Spiralia</taxon>
        <taxon>Lophotrochozoa</taxon>
        <taxon>Platyhelminthes</taxon>
        <taxon>Monogenea</taxon>
        <taxon>Polyopisthocotylea</taxon>
        <taxon>Polystomatidea</taxon>
        <taxon>Polystomatidae</taxon>
        <taxon>Protopolystoma</taxon>
    </lineage>
</organism>
<accession>A0A3S5B8W7</accession>
<dbReference type="Proteomes" id="UP000784294">
    <property type="component" value="Unassembled WGS sequence"/>
</dbReference>
<keyword evidence="2" id="KW-1185">Reference proteome</keyword>
<proteinExistence type="predicted"/>
<dbReference type="AlphaFoldDB" id="A0A3S5B8W7"/>
<name>A0A3S5B8W7_9PLAT</name>
<comment type="caution">
    <text evidence="1">The sequence shown here is derived from an EMBL/GenBank/DDBJ whole genome shotgun (WGS) entry which is preliminary data.</text>
</comment>
<protein>
    <submittedName>
        <fullName evidence="1">Uncharacterized protein</fullName>
    </submittedName>
</protein>
<evidence type="ECO:0000313" key="1">
    <source>
        <dbReference type="EMBL" id="VEL39795.1"/>
    </source>
</evidence>
<evidence type="ECO:0000313" key="2">
    <source>
        <dbReference type="Proteomes" id="UP000784294"/>
    </source>
</evidence>
<feature type="non-terminal residue" evidence="1">
    <location>
        <position position="61"/>
    </location>
</feature>